<name>A0A9J5W5C2_SOLCO</name>
<feature type="region of interest" description="Disordered" evidence="1">
    <location>
        <begin position="33"/>
        <end position="96"/>
    </location>
</feature>
<accession>A0A9J5W5C2</accession>
<evidence type="ECO:0000313" key="3">
    <source>
        <dbReference type="Proteomes" id="UP000824120"/>
    </source>
</evidence>
<dbReference type="Proteomes" id="UP000824120">
    <property type="component" value="Chromosome 12"/>
</dbReference>
<dbReference type="AlphaFoldDB" id="A0A9J5W5C2"/>
<sequence length="133" mass="14810">MFTKNNNDSNTPIIPEEVYEIHYGNYQENEEVEIDEEDLDDTPTSPNFNSIAVPPQEDNPPVGTSRPPIVSTRDSSIGASARGSNMVQDIKPEEQPDLVTCQNSIKLLANEIDDGMELQDHQRALPRPVVDYG</sequence>
<evidence type="ECO:0000256" key="1">
    <source>
        <dbReference type="SAM" id="MobiDB-lite"/>
    </source>
</evidence>
<protein>
    <submittedName>
        <fullName evidence="2">Uncharacterized protein</fullName>
    </submittedName>
</protein>
<comment type="caution">
    <text evidence="2">The sequence shown here is derived from an EMBL/GenBank/DDBJ whole genome shotgun (WGS) entry which is preliminary data.</text>
</comment>
<dbReference type="EMBL" id="JACXVP010000012">
    <property type="protein sequence ID" value="KAG5570773.1"/>
    <property type="molecule type" value="Genomic_DNA"/>
</dbReference>
<feature type="compositionally biased region" description="Polar residues" evidence="1">
    <location>
        <begin position="72"/>
        <end position="87"/>
    </location>
</feature>
<proteinExistence type="predicted"/>
<evidence type="ECO:0000313" key="2">
    <source>
        <dbReference type="EMBL" id="KAG5570773.1"/>
    </source>
</evidence>
<gene>
    <name evidence="2" type="ORF">H5410_060539</name>
</gene>
<organism evidence="2 3">
    <name type="scientific">Solanum commersonii</name>
    <name type="common">Commerson's wild potato</name>
    <name type="synonym">Commerson's nightshade</name>
    <dbReference type="NCBI Taxonomy" id="4109"/>
    <lineage>
        <taxon>Eukaryota</taxon>
        <taxon>Viridiplantae</taxon>
        <taxon>Streptophyta</taxon>
        <taxon>Embryophyta</taxon>
        <taxon>Tracheophyta</taxon>
        <taxon>Spermatophyta</taxon>
        <taxon>Magnoliopsida</taxon>
        <taxon>eudicotyledons</taxon>
        <taxon>Gunneridae</taxon>
        <taxon>Pentapetalae</taxon>
        <taxon>asterids</taxon>
        <taxon>lamiids</taxon>
        <taxon>Solanales</taxon>
        <taxon>Solanaceae</taxon>
        <taxon>Solanoideae</taxon>
        <taxon>Solaneae</taxon>
        <taxon>Solanum</taxon>
    </lineage>
</organism>
<reference evidence="2 3" key="1">
    <citation type="submission" date="2020-09" db="EMBL/GenBank/DDBJ databases">
        <title>De no assembly of potato wild relative species, Solanum commersonii.</title>
        <authorList>
            <person name="Cho K."/>
        </authorList>
    </citation>
    <scope>NUCLEOTIDE SEQUENCE [LARGE SCALE GENOMIC DNA]</scope>
    <source>
        <strain evidence="2">LZ3.2</strain>
        <tissue evidence="2">Leaf</tissue>
    </source>
</reference>
<keyword evidence="3" id="KW-1185">Reference proteome</keyword>